<dbReference type="GO" id="GO:0008408">
    <property type="term" value="F:3'-5' exonuclease activity"/>
    <property type="evidence" value="ECO:0007669"/>
    <property type="project" value="InterPro"/>
</dbReference>
<evidence type="ECO:0000313" key="3">
    <source>
        <dbReference type="Proteomes" id="UP001201812"/>
    </source>
</evidence>
<name>A0AAD4R0Z1_9BILA</name>
<keyword evidence="2" id="KW-0540">Nuclease</keyword>
<dbReference type="Proteomes" id="UP001201812">
    <property type="component" value="Unassembled WGS sequence"/>
</dbReference>
<evidence type="ECO:0000259" key="1">
    <source>
        <dbReference type="SMART" id="SM00474"/>
    </source>
</evidence>
<keyword evidence="3" id="KW-1185">Reference proteome</keyword>
<dbReference type="EMBL" id="JAKKPZ010000097">
    <property type="protein sequence ID" value="KAI1702511.1"/>
    <property type="molecule type" value="Genomic_DNA"/>
</dbReference>
<dbReference type="GO" id="GO:0003676">
    <property type="term" value="F:nucleic acid binding"/>
    <property type="evidence" value="ECO:0007669"/>
    <property type="project" value="InterPro"/>
</dbReference>
<dbReference type="SMART" id="SM00474">
    <property type="entry name" value="35EXOc"/>
    <property type="match status" value="1"/>
</dbReference>
<gene>
    <name evidence="2" type="ORF">DdX_15410</name>
</gene>
<dbReference type="PANTHER" id="PTHR46628">
    <property type="entry name" value="PIRNA BIOGENESIS PROTEIN EXD1"/>
    <property type="match status" value="1"/>
</dbReference>
<accession>A0AAD4R0Z1</accession>
<dbReference type="InterPro" id="IPR002562">
    <property type="entry name" value="3'-5'_exonuclease_dom"/>
</dbReference>
<keyword evidence="2" id="KW-0378">Hydrolase</keyword>
<dbReference type="InterPro" id="IPR012337">
    <property type="entry name" value="RNaseH-like_sf"/>
</dbReference>
<dbReference type="Pfam" id="PF01612">
    <property type="entry name" value="DNA_pol_A_exo1"/>
    <property type="match status" value="1"/>
</dbReference>
<dbReference type="GO" id="GO:0034587">
    <property type="term" value="P:piRNA processing"/>
    <property type="evidence" value="ECO:0007669"/>
    <property type="project" value="TreeGrafter"/>
</dbReference>
<dbReference type="SUPFAM" id="SSF53098">
    <property type="entry name" value="Ribonuclease H-like"/>
    <property type="match status" value="1"/>
</dbReference>
<dbReference type="PANTHER" id="PTHR46628:SF1">
    <property type="entry name" value="PIRNA BIOGENESIS PROTEIN EXD1"/>
    <property type="match status" value="1"/>
</dbReference>
<keyword evidence="2" id="KW-0269">Exonuclease</keyword>
<feature type="domain" description="3'-5' exonuclease" evidence="1">
    <location>
        <begin position="88"/>
        <end position="260"/>
    </location>
</feature>
<dbReference type="InterPro" id="IPR052144">
    <property type="entry name" value="piRNA_biogenesis_EXD1"/>
</dbReference>
<dbReference type="AlphaFoldDB" id="A0AAD4R0Z1"/>
<protein>
    <submittedName>
        <fullName evidence="2">3'-5' exonuclease domain-containing protein</fullName>
    </submittedName>
</protein>
<dbReference type="GO" id="GO:1990923">
    <property type="term" value="C:PET complex"/>
    <property type="evidence" value="ECO:0007669"/>
    <property type="project" value="TreeGrafter"/>
</dbReference>
<reference evidence="2" key="1">
    <citation type="submission" date="2022-01" db="EMBL/GenBank/DDBJ databases">
        <title>Genome Sequence Resource for Two Populations of Ditylenchus destructor, the Migratory Endoparasitic Phytonematode.</title>
        <authorList>
            <person name="Zhang H."/>
            <person name="Lin R."/>
            <person name="Xie B."/>
        </authorList>
    </citation>
    <scope>NUCLEOTIDE SEQUENCE</scope>
    <source>
        <strain evidence="2">BazhouSP</strain>
    </source>
</reference>
<dbReference type="InterPro" id="IPR036397">
    <property type="entry name" value="RNaseH_sf"/>
</dbReference>
<sequence>MCFRCLKETILLAAAEETPIDDKGRGIRCVVNDCQHIINYDDIKHLLRKFDETSIASLNNLLATAKESYQDISPADLALGCPLEKRDYAYIDNITDLCIACSEINKHSVVGFDTEFKMQRGKLGLIQIATPTKDFLFHIVRLNNVIPVQLKQIIESRDILKIVHDATNDARILNLYKIELTNVYDTKIMAEKTLKIRTPNFSYVCKKYLNVNIDKSQLSRMDSIHRHVIFEVLKFIPFENARNLLTTQKSWLAPLMAQLEKQRKAITAEMERLEESYRPLTITQLNCKERYVDIENQMKTAAYNFYKQIYDHYAIIAPCLRHTQNVQSLNQHLQDLQNLRPAFDAASLELSNITAEVQALHHKISGMKKTLGIKKSAKERVLEVLGRKKKHTLCMNIKNTYSFLSCCEVDSKTKPYQKGCNRQ</sequence>
<dbReference type="Gene3D" id="3.30.420.10">
    <property type="entry name" value="Ribonuclease H-like superfamily/Ribonuclease H"/>
    <property type="match status" value="1"/>
</dbReference>
<comment type="caution">
    <text evidence="2">The sequence shown here is derived from an EMBL/GenBank/DDBJ whole genome shotgun (WGS) entry which is preliminary data.</text>
</comment>
<proteinExistence type="predicted"/>
<evidence type="ECO:0000313" key="2">
    <source>
        <dbReference type="EMBL" id="KAI1702511.1"/>
    </source>
</evidence>
<organism evidence="2 3">
    <name type="scientific">Ditylenchus destructor</name>
    <dbReference type="NCBI Taxonomy" id="166010"/>
    <lineage>
        <taxon>Eukaryota</taxon>
        <taxon>Metazoa</taxon>
        <taxon>Ecdysozoa</taxon>
        <taxon>Nematoda</taxon>
        <taxon>Chromadorea</taxon>
        <taxon>Rhabditida</taxon>
        <taxon>Tylenchina</taxon>
        <taxon>Tylenchomorpha</taxon>
        <taxon>Sphaerularioidea</taxon>
        <taxon>Anguinidae</taxon>
        <taxon>Anguininae</taxon>
        <taxon>Ditylenchus</taxon>
    </lineage>
</organism>